<dbReference type="GO" id="GO:0015031">
    <property type="term" value="P:protein transport"/>
    <property type="evidence" value="ECO:0007669"/>
    <property type="project" value="UniProtKB-KW"/>
</dbReference>
<keyword evidence="8" id="KW-0653">Protein transport</keyword>
<evidence type="ECO:0000256" key="11">
    <source>
        <dbReference type="RuleBase" id="RU363115"/>
    </source>
</evidence>
<evidence type="ECO:0000259" key="12">
    <source>
        <dbReference type="Pfam" id="PF03416"/>
    </source>
</evidence>
<evidence type="ECO:0000256" key="3">
    <source>
        <dbReference type="ARBA" id="ARBA00022448"/>
    </source>
</evidence>
<dbReference type="GO" id="GO:0016485">
    <property type="term" value="P:protein processing"/>
    <property type="evidence" value="ECO:0007669"/>
    <property type="project" value="TreeGrafter"/>
</dbReference>
<keyword evidence="4 11" id="KW-0963">Cytoplasm</keyword>
<keyword evidence="5 11" id="KW-0645">Protease</keyword>
<evidence type="ECO:0000256" key="5">
    <source>
        <dbReference type="ARBA" id="ARBA00022670"/>
    </source>
</evidence>
<dbReference type="InterPro" id="IPR046792">
    <property type="entry name" value="Peptidase_C54_cat"/>
</dbReference>
<comment type="similarity">
    <text evidence="2 11">Belongs to the peptidase C54 family.</text>
</comment>
<dbReference type="PANTHER" id="PTHR22624">
    <property type="entry name" value="CYSTEINE PROTEASE ATG4"/>
    <property type="match status" value="1"/>
</dbReference>
<reference evidence="13" key="1">
    <citation type="journal article" date="2020" name="Nat. Commun.">
        <title>Large-scale genome sequencing of mycorrhizal fungi provides insights into the early evolution of symbiotic traits.</title>
        <authorList>
            <person name="Miyauchi S."/>
            <person name="Kiss E."/>
            <person name="Kuo A."/>
            <person name="Drula E."/>
            <person name="Kohler A."/>
            <person name="Sanchez-Garcia M."/>
            <person name="Morin E."/>
            <person name="Andreopoulos B."/>
            <person name="Barry K.W."/>
            <person name="Bonito G."/>
            <person name="Buee M."/>
            <person name="Carver A."/>
            <person name="Chen C."/>
            <person name="Cichocki N."/>
            <person name="Clum A."/>
            <person name="Culley D."/>
            <person name="Crous P.W."/>
            <person name="Fauchery L."/>
            <person name="Girlanda M."/>
            <person name="Hayes R.D."/>
            <person name="Keri Z."/>
            <person name="LaButti K."/>
            <person name="Lipzen A."/>
            <person name="Lombard V."/>
            <person name="Magnuson J."/>
            <person name="Maillard F."/>
            <person name="Murat C."/>
            <person name="Nolan M."/>
            <person name="Ohm R.A."/>
            <person name="Pangilinan J."/>
            <person name="Pereira M.F."/>
            <person name="Perotto S."/>
            <person name="Peter M."/>
            <person name="Pfister S."/>
            <person name="Riley R."/>
            <person name="Sitrit Y."/>
            <person name="Stielow J.B."/>
            <person name="Szollosi G."/>
            <person name="Zifcakova L."/>
            <person name="Stursova M."/>
            <person name="Spatafora J.W."/>
            <person name="Tedersoo L."/>
            <person name="Vaario L.M."/>
            <person name="Yamada A."/>
            <person name="Yan M."/>
            <person name="Wang P."/>
            <person name="Xu J."/>
            <person name="Bruns T."/>
            <person name="Baldrian P."/>
            <person name="Vilgalys R."/>
            <person name="Dunand C."/>
            <person name="Henrissat B."/>
            <person name="Grigoriev I.V."/>
            <person name="Hibbett D."/>
            <person name="Nagy L.G."/>
            <person name="Martin F.M."/>
        </authorList>
    </citation>
    <scope>NUCLEOTIDE SEQUENCE</scope>
    <source>
        <strain evidence="13">UP504</strain>
    </source>
</reference>
<feature type="non-terminal residue" evidence="13">
    <location>
        <position position="1"/>
    </location>
</feature>
<comment type="function">
    <text evidence="11">Required for selective autophagic degradation of the nucleus (nucleophagy) as well as for mitophagy which contributes to regulate mitochondrial quantity and quality by eliminating the mitochondria to a basal level to fulfill cellular energy requirements and preventing excess ROS production.</text>
</comment>
<keyword evidence="7" id="KW-0788">Thiol protease</keyword>
<dbReference type="GO" id="GO:0000045">
    <property type="term" value="P:autophagosome assembly"/>
    <property type="evidence" value="ECO:0007669"/>
    <property type="project" value="TreeGrafter"/>
</dbReference>
<dbReference type="GO" id="GO:0035973">
    <property type="term" value="P:aggrephagy"/>
    <property type="evidence" value="ECO:0007669"/>
    <property type="project" value="TreeGrafter"/>
</dbReference>
<organism evidence="13 14">
    <name type="scientific">Hydnum rufescens UP504</name>
    <dbReference type="NCBI Taxonomy" id="1448309"/>
    <lineage>
        <taxon>Eukaryota</taxon>
        <taxon>Fungi</taxon>
        <taxon>Dikarya</taxon>
        <taxon>Basidiomycota</taxon>
        <taxon>Agaricomycotina</taxon>
        <taxon>Agaricomycetes</taxon>
        <taxon>Cantharellales</taxon>
        <taxon>Hydnaceae</taxon>
        <taxon>Hydnum</taxon>
    </lineage>
</organism>
<evidence type="ECO:0000313" key="13">
    <source>
        <dbReference type="EMBL" id="KAF9506973.1"/>
    </source>
</evidence>
<evidence type="ECO:0000256" key="7">
    <source>
        <dbReference type="ARBA" id="ARBA00022807"/>
    </source>
</evidence>
<dbReference type="GO" id="GO:0000423">
    <property type="term" value="P:mitophagy"/>
    <property type="evidence" value="ECO:0007669"/>
    <property type="project" value="TreeGrafter"/>
</dbReference>
<dbReference type="GO" id="GO:0000407">
    <property type="term" value="C:phagophore assembly site"/>
    <property type="evidence" value="ECO:0007669"/>
    <property type="project" value="UniProtKB-SubCell"/>
</dbReference>
<gene>
    <name evidence="13" type="ORF">BS47DRAFT_1304560</name>
</gene>
<dbReference type="GO" id="GO:0004197">
    <property type="term" value="F:cysteine-type endopeptidase activity"/>
    <property type="evidence" value="ECO:0007669"/>
    <property type="project" value="TreeGrafter"/>
</dbReference>
<evidence type="ECO:0000256" key="2">
    <source>
        <dbReference type="ARBA" id="ARBA00010958"/>
    </source>
</evidence>
<dbReference type="EMBL" id="MU129093">
    <property type="protein sequence ID" value="KAF9506973.1"/>
    <property type="molecule type" value="Genomic_DNA"/>
</dbReference>
<dbReference type="PANTHER" id="PTHR22624:SF49">
    <property type="entry name" value="CYSTEINE PROTEASE"/>
    <property type="match status" value="1"/>
</dbReference>
<dbReference type="InterPro" id="IPR005078">
    <property type="entry name" value="Peptidase_C54"/>
</dbReference>
<sequence length="365" mass="40239">WPPSFYEDFASRIWLTYRSHYPPIRDHTLKSLEPPLVLRDDHAHLFPDLLSDRTQLSGASPPKPRWGWGGEKAWTNDTGWGCMLRTGQSLLANALLHLHISRDWRKPSQPSQTMEYATYVKIVSWFLDTPSPLVPFGVHRMALAGKDLGKDVGSWFGPSTAAGAIKTLVHAFPGSGLAVSVAVDGVLYESDVYAASNLAGVDSPQPSASPSFASILVLVNIRLGLDGVNPVYHDSVKKLFTFPQSVGIAGGRPSSSYYFVGYQGDHLFYLDPHHTRPRTPASLSPSPSAATIPNPLDPISSYYATAYSFSDLRTFHCERVRKMPLSSLDPSMLLGFLCRDENEWKDLRSRIAEVRGPNPILACTS</sequence>
<evidence type="ECO:0000313" key="14">
    <source>
        <dbReference type="Proteomes" id="UP000886523"/>
    </source>
</evidence>
<dbReference type="InterPro" id="IPR038765">
    <property type="entry name" value="Papain-like_cys_pep_sf"/>
</dbReference>
<comment type="subcellular location">
    <subcellularLocation>
        <location evidence="11">Nucleus</location>
    </subcellularLocation>
    <subcellularLocation>
        <location evidence="11">Cytoplasm</location>
    </subcellularLocation>
    <subcellularLocation>
        <location evidence="1">Preautophagosomal structure</location>
    </subcellularLocation>
</comment>
<keyword evidence="6 11" id="KW-0378">Hydrolase</keyword>
<keyword evidence="9" id="KW-0072">Autophagy</keyword>
<comment type="catalytic activity">
    <reaction evidence="10">
        <text>[protein]-C-terminal L-amino acid-glycyl-phosphatidylethanolamide + H2O = [protein]-C-terminal L-amino acid-glycine + a 1,2-diacyl-sn-glycero-3-phosphoethanolamine</text>
        <dbReference type="Rhea" id="RHEA:67548"/>
        <dbReference type="Rhea" id="RHEA-COMP:17323"/>
        <dbReference type="Rhea" id="RHEA-COMP:17324"/>
        <dbReference type="ChEBI" id="CHEBI:15377"/>
        <dbReference type="ChEBI" id="CHEBI:64612"/>
        <dbReference type="ChEBI" id="CHEBI:172940"/>
        <dbReference type="ChEBI" id="CHEBI:172941"/>
    </reaction>
    <physiologicalReaction direction="left-to-right" evidence="10">
        <dbReference type="Rhea" id="RHEA:67549"/>
    </physiologicalReaction>
</comment>
<dbReference type="GO" id="GO:0034727">
    <property type="term" value="P:piecemeal microautophagy of the nucleus"/>
    <property type="evidence" value="ECO:0007669"/>
    <property type="project" value="TreeGrafter"/>
</dbReference>
<dbReference type="AlphaFoldDB" id="A0A9P6AJJ1"/>
<dbReference type="GO" id="GO:0019786">
    <property type="term" value="F:protein-phosphatidylethanolamide deconjugating activity"/>
    <property type="evidence" value="ECO:0007669"/>
    <property type="project" value="InterPro"/>
</dbReference>
<protein>
    <recommendedName>
        <fullName evidence="11">Cysteine protease</fullName>
        <ecNumber evidence="11">3.4.22.-</ecNumber>
    </recommendedName>
</protein>
<keyword evidence="14" id="KW-1185">Reference proteome</keyword>
<keyword evidence="3" id="KW-0813">Transport</keyword>
<evidence type="ECO:0000256" key="6">
    <source>
        <dbReference type="ARBA" id="ARBA00022801"/>
    </source>
</evidence>
<accession>A0A9P6AJJ1</accession>
<evidence type="ECO:0000256" key="9">
    <source>
        <dbReference type="ARBA" id="ARBA00023006"/>
    </source>
</evidence>
<keyword evidence="11" id="KW-0539">Nucleus</keyword>
<proteinExistence type="inferred from homology"/>
<dbReference type="SUPFAM" id="SSF54001">
    <property type="entry name" value="Cysteine proteinases"/>
    <property type="match status" value="1"/>
</dbReference>
<feature type="domain" description="Peptidase C54 catalytic" evidence="12">
    <location>
        <begin position="4"/>
        <end position="349"/>
    </location>
</feature>
<name>A0A9P6AJJ1_9AGAM</name>
<evidence type="ECO:0000256" key="4">
    <source>
        <dbReference type="ARBA" id="ARBA00022490"/>
    </source>
</evidence>
<evidence type="ECO:0000256" key="8">
    <source>
        <dbReference type="ARBA" id="ARBA00022927"/>
    </source>
</evidence>
<dbReference type="EC" id="3.4.22.-" evidence="11"/>
<evidence type="ECO:0000256" key="1">
    <source>
        <dbReference type="ARBA" id="ARBA00004329"/>
    </source>
</evidence>
<dbReference type="OrthoDB" id="2960936at2759"/>
<comment type="caution">
    <text evidence="13">The sequence shown here is derived from an EMBL/GenBank/DDBJ whole genome shotgun (WGS) entry which is preliminary data.</text>
</comment>
<dbReference type="Proteomes" id="UP000886523">
    <property type="component" value="Unassembled WGS sequence"/>
</dbReference>
<dbReference type="GO" id="GO:0005634">
    <property type="term" value="C:nucleus"/>
    <property type="evidence" value="ECO:0007669"/>
    <property type="project" value="UniProtKB-SubCell"/>
</dbReference>
<evidence type="ECO:0000256" key="10">
    <source>
        <dbReference type="ARBA" id="ARBA00029362"/>
    </source>
</evidence>
<dbReference type="Pfam" id="PF03416">
    <property type="entry name" value="Peptidase_C54"/>
    <property type="match status" value="1"/>
</dbReference>